<dbReference type="VEuPathDB" id="FungiDB:AeMF1_011599"/>
<name>A0A6G0WUV1_9STRA</name>
<accession>A0A6G0WUV1</accession>
<sequence>MRRRPDSPGSESAQAALNAVKQMVPDPRLAEKMLKRRLYNREQQRLHRLHKSEEIARLREEAMALEAHVSQLAASSEANDTGLPWKEVSCGLLEAIEDITRSNRTLKQNINAYHELIRNISAWVSSSCHVPRDLPEHRRPWRNVSLPSHPPSRRLGFDWITQQLYHNADLMFQQFKFPALSSHEYLGDFTCDTVDDEGFQYTWRVQREMHIPFDKVARTIQENVVHYLLGASWSKEWSAVNVLSSEPIDTPLLQDIGGKIAYARSQRSPDETVNFLCREFNEDGKLTIVAQHILDDENQQTSRVQCNRMFWVTVDRISEETTTMRVLFLSSNYFNKDGFVSFDEECLYHWGLDLTNMDNEELKVAHFQRHIARAGNEFVGALSPFLKFL</sequence>
<evidence type="ECO:0000313" key="1">
    <source>
        <dbReference type="EMBL" id="KAF0731240.1"/>
    </source>
</evidence>
<dbReference type="AlphaFoldDB" id="A0A6G0WUV1"/>
<organism evidence="1 2">
    <name type="scientific">Aphanomyces euteiches</name>
    <dbReference type="NCBI Taxonomy" id="100861"/>
    <lineage>
        <taxon>Eukaryota</taxon>
        <taxon>Sar</taxon>
        <taxon>Stramenopiles</taxon>
        <taxon>Oomycota</taxon>
        <taxon>Saprolegniomycetes</taxon>
        <taxon>Saprolegniales</taxon>
        <taxon>Verrucalvaceae</taxon>
        <taxon>Aphanomyces</taxon>
    </lineage>
</organism>
<gene>
    <name evidence="1" type="ORF">Ae201684_011500</name>
</gene>
<protein>
    <submittedName>
        <fullName evidence="1">Uncharacterized protein</fullName>
    </submittedName>
</protein>
<proteinExistence type="predicted"/>
<evidence type="ECO:0000313" key="2">
    <source>
        <dbReference type="Proteomes" id="UP000481153"/>
    </source>
</evidence>
<dbReference type="EMBL" id="VJMJ01000146">
    <property type="protein sequence ID" value="KAF0731240.1"/>
    <property type="molecule type" value="Genomic_DNA"/>
</dbReference>
<keyword evidence="2" id="KW-1185">Reference proteome</keyword>
<dbReference type="Proteomes" id="UP000481153">
    <property type="component" value="Unassembled WGS sequence"/>
</dbReference>
<reference evidence="1 2" key="1">
    <citation type="submission" date="2019-07" db="EMBL/GenBank/DDBJ databases">
        <title>Genomics analysis of Aphanomyces spp. identifies a new class of oomycete effector associated with host adaptation.</title>
        <authorList>
            <person name="Gaulin E."/>
        </authorList>
    </citation>
    <scope>NUCLEOTIDE SEQUENCE [LARGE SCALE GENOMIC DNA]</scope>
    <source>
        <strain evidence="1 2">ATCC 201684</strain>
    </source>
</reference>
<comment type="caution">
    <text evidence="1">The sequence shown here is derived from an EMBL/GenBank/DDBJ whole genome shotgun (WGS) entry which is preliminary data.</text>
</comment>